<organism evidence="2 3">
    <name type="scientific">Planifilum fimeticola</name>
    <dbReference type="NCBI Taxonomy" id="201975"/>
    <lineage>
        <taxon>Bacteria</taxon>
        <taxon>Bacillati</taxon>
        <taxon>Bacillota</taxon>
        <taxon>Bacilli</taxon>
        <taxon>Bacillales</taxon>
        <taxon>Thermoactinomycetaceae</taxon>
        <taxon>Planifilum</taxon>
    </lineage>
</organism>
<feature type="transmembrane region" description="Helical" evidence="1">
    <location>
        <begin position="164"/>
        <end position="184"/>
    </location>
</feature>
<evidence type="ECO:0000313" key="2">
    <source>
        <dbReference type="EMBL" id="PRX40389.1"/>
    </source>
</evidence>
<name>A0A2T0LE84_9BACL</name>
<evidence type="ECO:0000256" key="1">
    <source>
        <dbReference type="SAM" id="Phobius"/>
    </source>
</evidence>
<proteinExistence type="predicted"/>
<feature type="transmembrane region" description="Helical" evidence="1">
    <location>
        <begin position="134"/>
        <end position="152"/>
    </location>
</feature>
<comment type="caution">
    <text evidence="2">The sequence shown here is derived from an EMBL/GenBank/DDBJ whole genome shotgun (WGS) entry which is preliminary data.</text>
</comment>
<accession>A0A2T0LE84</accession>
<feature type="transmembrane region" description="Helical" evidence="1">
    <location>
        <begin position="65"/>
        <end position="84"/>
    </location>
</feature>
<dbReference type="Proteomes" id="UP000237797">
    <property type="component" value="Unassembled WGS sequence"/>
</dbReference>
<dbReference type="EMBL" id="PVNE01000014">
    <property type="protein sequence ID" value="PRX40389.1"/>
    <property type="molecule type" value="Genomic_DNA"/>
</dbReference>
<keyword evidence="1" id="KW-1133">Transmembrane helix</keyword>
<feature type="transmembrane region" description="Helical" evidence="1">
    <location>
        <begin position="226"/>
        <end position="245"/>
    </location>
</feature>
<gene>
    <name evidence="2" type="ORF">CLV97_11478</name>
</gene>
<reference evidence="2 3" key="1">
    <citation type="submission" date="2018-03" db="EMBL/GenBank/DDBJ databases">
        <title>Genomic Encyclopedia of Archaeal and Bacterial Type Strains, Phase II (KMG-II): from individual species to whole genera.</title>
        <authorList>
            <person name="Goeker M."/>
        </authorList>
    </citation>
    <scope>NUCLEOTIDE SEQUENCE [LARGE SCALE GENOMIC DNA]</scope>
    <source>
        <strain evidence="2 3">DSM 44946</strain>
    </source>
</reference>
<feature type="transmembrane region" description="Helical" evidence="1">
    <location>
        <begin position="96"/>
        <end position="118"/>
    </location>
</feature>
<keyword evidence="1" id="KW-0812">Transmembrane</keyword>
<sequence>MLMIDILIAIVVGLPLLAAISTLFVRKRWIVPLRIIQVCFLPVALVLFGNLFTEEITPGFLEEQLFMSMFAFAFMGSPLIAVAVRQREIPWQTHPCFVWGSVISLLTLSVALTSYFLALNRGWYIVESEHKIPLLWFPLFMMFLSILAAVFSGRGREMLRNIRWFLLHYVLGFVFYLMTSDMTLKEIIEMVKNYSLYTLGLVAGPMSTAGAPSRTGRVSCPEFNPFGWIFATICFAGFVMGLIILKKM</sequence>
<dbReference type="RefSeq" id="WP_106345390.1">
    <property type="nucleotide sequence ID" value="NZ_PVNE01000014.1"/>
</dbReference>
<protein>
    <submittedName>
        <fullName evidence="2">Uncharacterized protein</fullName>
    </submittedName>
</protein>
<keyword evidence="1" id="KW-0472">Membrane</keyword>
<evidence type="ECO:0000313" key="3">
    <source>
        <dbReference type="Proteomes" id="UP000237797"/>
    </source>
</evidence>
<keyword evidence="3" id="KW-1185">Reference proteome</keyword>
<feature type="transmembrane region" description="Helical" evidence="1">
    <location>
        <begin position="6"/>
        <end position="25"/>
    </location>
</feature>
<dbReference type="AlphaFoldDB" id="A0A2T0LE84"/>
<feature type="transmembrane region" description="Helical" evidence="1">
    <location>
        <begin position="32"/>
        <end position="53"/>
    </location>
</feature>